<reference evidence="1 2" key="1">
    <citation type="journal article" date="2018" name="PLoS Genet.">
        <title>Population sequencing reveals clonal diversity and ancestral inbreeding in the grapevine cultivar Chardonnay.</title>
        <authorList>
            <person name="Roach M.J."/>
            <person name="Johnson D.L."/>
            <person name="Bohlmann J."/>
            <person name="van Vuuren H.J."/>
            <person name="Jones S.J."/>
            <person name="Pretorius I.S."/>
            <person name="Schmidt S.A."/>
            <person name="Borneman A.R."/>
        </authorList>
    </citation>
    <scope>NUCLEOTIDE SEQUENCE [LARGE SCALE GENOMIC DNA]</scope>
    <source>
        <strain evidence="2">cv. Chardonnay</strain>
        <tissue evidence="1">Leaf</tissue>
    </source>
</reference>
<keyword evidence="1" id="KW-0808">Transferase</keyword>
<dbReference type="AlphaFoldDB" id="A0A438HLZ0"/>
<comment type="caution">
    <text evidence="1">The sequence shown here is derived from an EMBL/GenBank/DDBJ whole genome shotgun (WGS) entry which is preliminary data.</text>
</comment>
<dbReference type="InterPro" id="IPR029063">
    <property type="entry name" value="SAM-dependent_MTases_sf"/>
</dbReference>
<proteinExistence type="predicted"/>
<dbReference type="Gene3D" id="3.40.50.150">
    <property type="entry name" value="Vaccinia Virus protein VP39"/>
    <property type="match status" value="1"/>
</dbReference>
<name>A0A438HLZ0_VITVI</name>
<keyword evidence="1" id="KW-0489">Methyltransferase</keyword>
<accession>A0A438HLZ0</accession>
<dbReference type="GO" id="GO:0070476">
    <property type="term" value="P:rRNA (guanine-N7)-methylation"/>
    <property type="evidence" value="ECO:0007669"/>
    <property type="project" value="InterPro"/>
</dbReference>
<organism evidence="1 2">
    <name type="scientific">Vitis vinifera</name>
    <name type="common">Grape</name>
    <dbReference type="NCBI Taxonomy" id="29760"/>
    <lineage>
        <taxon>Eukaryota</taxon>
        <taxon>Viridiplantae</taxon>
        <taxon>Streptophyta</taxon>
        <taxon>Embryophyta</taxon>
        <taxon>Tracheophyta</taxon>
        <taxon>Spermatophyta</taxon>
        <taxon>Magnoliopsida</taxon>
        <taxon>eudicotyledons</taxon>
        <taxon>Gunneridae</taxon>
        <taxon>Pentapetalae</taxon>
        <taxon>rosids</taxon>
        <taxon>Vitales</taxon>
        <taxon>Vitaceae</taxon>
        <taxon>Viteae</taxon>
        <taxon>Vitis</taxon>
    </lineage>
</organism>
<evidence type="ECO:0000313" key="1">
    <source>
        <dbReference type="EMBL" id="RVW85468.1"/>
    </source>
</evidence>
<dbReference type="PANTHER" id="PTHR12734:SF0">
    <property type="entry name" value="18S RRNA (GUANINE-N(7))-METHYLTRANSFERASE-RELATED"/>
    <property type="match status" value="1"/>
</dbReference>
<dbReference type="Proteomes" id="UP000288805">
    <property type="component" value="Unassembled WGS sequence"/>
</dbReference>
<dbReference type="GO" id="GO:0016435">
    <property type="term" value="F:rRNA (guanine) methyltransferase activity"/>
    <property type="evidence" value="ECO:0007669"/>
    <property type="project" value="InterPro"/>
</dbReference>
<dbReference type="InterPro" id="IPR039769">
    <property type="entry name" value="Bud23-like"/>
</dbReference>
<protein>
    <submittedName>
        <fullName evidence="1">18S rRNA (Guanine-N(7))-methyltransferase RID2</fullName>
    </submittedName>
</protein>
<dbReference type="PANTHER" id="PTHR12734">
    <property type="entry name" value="METHYLTRANSFERASE-RELATED"/>
    <property type="match status" value="1"/>
</dbReference>
<sequence>MSVLLVSEKETDPLSHTITDWNRSRGMSSRSELQVRHEIFYSDTESRRYVSSSWIIKIQAKLSERASKLLALPDNGVSILFIGIDCGPGLYRETLSEKRHQWIGLDISESGHTVASMCDVDSSLGDVVKIFSRGSGEQCSKYILKMLPNVSSILGLHAGFSGGVVVNYPHRTKSRKEYFVFIGGPPSLSTAVSEMKVEEAAKTP</sequence>
<gene>
    <name evidence="1" type="primary">RID2_1</name>
    <name evidence="1" type="ORF">CK203_044040</name>
</gene>
<evidence type="ECO:0000313" key="2">
    <source>
        <dbReference type="Proteomes" id="UP000288805"/>
    </source>
</evidence>
<dbReference type="EMBL" id="QGNW01000203">
    <property type="protein sequence ID" value="RVW85468.1"/>
    <property type="molecule type" value="Genomic_DNA"/>
</dbReference>